<accession>A0A0C9VJZ9</accession>
<keyword evidence="2" id="KW-1185">Reference proteome</keyword>
<dbReference type="HOGENOM" id="CLU_1696624_0_0_1"/>
<sequence length="155" mass="17648">MLPYIRVFNFTHLLAYRPHLYSTVPITWDVAKITPSPSGGKHQPFYGKHVPIRKFTIFQGFIQRHPRLEATELLNAELLLSGALVEGMVPSIKSMAFSRAYSFYFSIFTPAGVPKHIISLCIGQVDRSLFPYLKDIRALRNLAATIHLDHMDTFT</sequence>
<dbReference type="AlphaFoldDB" id="A0A0C9VJZ9"/>
<name>A0A0C9VJZ9_SPHS4</name>
<proteinExistence type="predicted"/>
<gene>
    <name evidence="1" type="ORF">M422DRAFT_31559</name>
</gene>
<evidence type="ECO:0000313" key="2">
    <source>
        <dbReference type="Proteomes" id="UP000054279"/>
    </source>
</evidence>
<reference evidence="1 2" key="1">
    <citation type="submission" date="2014-06" db="EMBL/GenBank/DDBJ databases">
        <title>Evolutionary Origins and Diversification of the Mycorrhizal Mutualists.</title>
        <authorList>
            <consortium name="DOE Joint Genome Institute"/>
            <consortium name="Mycorrhizal Genomics Consortium"/>
            <person name="Kohler A."/>
            <person name="Kuo A."/>
            <person name="Nagy L.G."/>
            <person name="Floudas D."/>
            <person name="Copeland A."/>
            <person name="Barry K.W."/>
            <person name="Cichocki N."/>
            <person name="Veneault-Fourrey C."/>
            <person name="LaButti K."/>
            <person name="Lindquist E.A."/>
            <person name="Lipzen A."/>
            <person name="Lundell T."/>
            <person name="Morin E."/>
            <person name="Murat C."/>
            <person name="Riley R."/>
            <person name="Ohm R."/>
            <person name="Sun H."/>
            <person name="Tunlid A."/>
            <person name="Henrissat B."/>
            <person name="Grigoriev I.V."/>
            <person name="Hibbett D.S."/>
            <person name="Martin F."/>
        </authorList>
    </citation>
    <scope>NUCLEOTIDE SEQUENCE [LARGE SCALE GENOMIC DNA]</scope>
    <source>
        <strain evidence="1 2">SS14</strain>
    </source>
</reference>
<dbReference type="EMBL" id="KN837133">
    <property type="protein sequence ID" value="KIJ41927.1"/>
    <property type="molecule type" value="Genomic_DNA"/>
</dbReference>
<organism evidence="1 2">
    <name type="scientific">Sphaerobolus stellatus (strain SS14)</name>
    <dbReference type="NCBI Taxonomy" id="990650"/>
    <lineage>
        <taxon>Eukaryota</taxon>
        <taxon>Fungi</taxon>
        <taxon>Dikarya</taxon>
        <taxon>Basidiomycota</taxon>
        <taxon>Agaricomycotina</taxon>
        <taxon>Agaricomycetes</taxon>
        <taxon>Phallomycetidae</taxon>
        <taxon>Geastrales</taxon>
        <taxon>Sphaerobolaceae</taxon>
        <taxon>Sphaerobolus</taxon>
    </lineage>
</organism>
<evidence type="ECO:0000313" key="1">
    <source>
        <dbReference type="EMBL" id="KIJ41927.1"/>
    </source>
</evidence>
<protein>
    <submittedName>
        <fullName evidence="1">Uncharacterized protein</fullName>
    </submittedName>
</protein>
<dbReference type="Proteomes" id="UP000054279">
    <property type="component" value="Unassembled WGS sequence"/>
</dbReference>